<reference evidence="1 2" key="1">
    <citation type="submission" date="2023-03" db="EMBL/GenBank/DDBJ databases">
        <title>Fodinicurvata sp. CAU 1616 isolated from sea sendiment.</title>
        <authorList>
            <person name="Kim W."/>
        </authorList>
    </citation>
    <scope>NUCLEOTIDE SEQUENCE [LARGE SCALE GENOMIC DNA]</scope>
    <source>
        <strain evidence="1 2">CAU 1616</strain>
    </source>
</reference>
<evidence type="ECO:0000313" key="1">
    <source>
        <dbReference type="EMBL" id="MDF2094898.1"/>
    </source>
</evidence>
<name>A0ABT5YJ16_9PROT</name>
<dbReference type="RefSeq" id="WP_275819794.1">
    <property type="nucleotide sequence ID" value="NZ_JARHUD010000001.1"/>
</dbReference>
<keyword evidence="2" id="KW-1185">Reference proteome</keyword>
<comment type="caution">
    <text evidence="1">The sequence shown here is derived from an EMBL/GenBank/DDBJ whole genome shotgun (WGS) entry which is preliminary data.</text>
</comment>
<proteinExistence type="predicted"/>
<gene>
    <name evidence="1" type="ORF">P2G67_02775</name>
</gene>
<protein>
    <submittedName>
        <fullName evidence="1">Chaperone modulator CbpM</fullName>
    </submittedName>
</protein>
<dbReference type="EMBL" id="JARHUD010000001">
    <property type="protein sequence ID" value="MDF2094898.1"/>
    <property type="molecule type" value="Genomic_DNA"/>
</dbReference>
<organism evidence="1 2">
    <name type="scientific">Aquibaculum arenosum</name>
    <dbReference type="NCBI Taxonomy" id="3032591"/>
    <lineage>
        <taxon>Bacteria</taxon>
        <taxon>Pseudomonadati</taxon>
        <taxon>Pseudomonadota</taxon>
        <taxon>Alphaproteobacteria</taxon>
        <taxon>Rhodospirillales</taxon>
        <taxon>Rhodovibrionaceae</taxon>
        <taxon>Aquibaculum</taxon>
    </lineage>
</organism>
<evidence type="ECO:0000313" key="2">
    <source>
        <dbReference type="Proteomes" id="UP001215503"/>
    </source>
</evidence>
<accession>A0ABT5YJ16</accession>
<sequence>MPFSLAEVIDRTRSAGLEVEEQEVVAFVRQSWVLARRSGSDWHFDEADAARVKLIVELKRDLDVNDEAIPLVLNLLDQLYGVRQVLDDVRVAVEALPPSLRRELEQHLARVPRQ</sequence>
<dbReference type="Proteomes" id="UP001215503">
    <property type="component" value="Unassembled WGS sequence"/>
</dbReference>
<dbReference type="Gene3D" id="1.10.1660.10">
    <property type="match status" value="1"/>
</dbReference>
<dbReference type="Pfam" id="PF13591">
    <property type="entry name" value="MerR_2"/>
    <property type="match status" value="1"/>
</dbReference>